<dbReference type="Gene3D" id="3.90.550.10">
    <property type="entry name" value="Spore Coat Polysaccharide Biosynthesis Protein SpsA, Chain A"/>
    <property type="match status" value="1"/>
</dbReference>
<evidence type="ECO:0000256" key="1">
    <source>
        <dbReference type="ARBA" id="ARBA00006739"/>
    </source>
</evidence>
<dbReference type="Pfam" id="PF00535">
    <property type="entry name" value="Glycos_transf_2"/>
    <property type="match status" value="1"/>
</dbReference>
<accession>A0A1G1VF86</accession>
<dbReference type="GO" id="GO:0004582">
    <property type="term" value="F:dolichyl-phosphate beta-D-mannosyltransferase activity"/>
    <property type="evidence" value="ECO:0007669"/>
    <property type="project" value="InterPro"/>
</dbReference>
<evidence type="ECO:0000259" key="4">
    <source>
        <dbReference type="Pfam" id="PF00535"/>
    </source>
</evidence>
<dbReference type="SUPFAM" id="SSF53448">
    <property type="entry name" value="Nucleotide-diphospho-sugar transferases"/>
    <property type="match status" value="1"/>
</dbReference>
<proteinExistence type="inferred from homology"/>
<sequence>MKTFVVIPTYNESINIGQLIDSILEKMPITHIIIIDDNSPDNTSKVVKTKQKEYPNKVHLLLRKSEKGRGSAGIAGFRFALKQGADAVIEMDADFSHHPKYLKSMINKLINFDVVVGSRFVKRGIDKRSFNRRFLTIFSGFYTRLVLGINIKDPTSGFRAFNRKALESIKMDSLFTTNSWTVVQEMLFKAYKLGFKIYEMPIVFEDRKNGNSKLQLKTLFKTFYLLFYLRLKYFGLSNFKAS</sequence>
<evidence type="ECO:0000313" key="5">
    <source>
        <dbReference type="EMBL" id="OGY13882.1"/>
    </source>
</evidence>
<organism evidence="5 6">
    <name type="scientific">Candidatus Blackburnbacteria bacterium RIFCSPLOWO2_01_FULL_40_20</name>
    <dbReference type="NCBI Taxonomy" id="1797519"/>
    <lineage>
        <taxon>Bacteria</taxon>
        <taxon>Candidatus Blackburniibacteriota</taxon>
    </lineage>
</organism>
<dbReference type="Proteomes" id="UP000178659">
    <property type="component" value="Unassembled WGS sequence"/>
</dbReference>
<name>A0A1G1VF86_9BACT</name>
<keyword evidence="3" id="KW-0808">Transferase</keyword>
<evidence type="ECO:0000256" key="2">
    <source>
        <dbReference type="ARBA" id="ARBA00022676"/>
    </source>
</evidence>
<dbReference type="PANTHER" id="PTHR43398">
    <property type="entry name" value="DOLICHOL-PHOSPHATE MANNOSYLTRANSFERASE SUBUNIT 1"/>
    <property type="match status" value="1"/>
</dbReference>
<dbReference type="GO" id="GO:0016020">
    <property type="term" value="C:membrane"/>
    <property type="evidence" value="ECO:0007669"/>
    <property type="project" value="GOC"/>
</dbReference>
<reference evidence="5 6" key="1">
    <citation type="journal article" date="2016" name="Nat. Commun.">
        <title>Thousands of microbial genomes shed light on interconnected biogeochemical processes in an aquifer system.</title>
        <authorList>
            <person name="Anantharaman K."/>
            <person name="Brown C.T."/>
            <person name="Hug L.A."/>
            <person name="Sharon I."/>
            <person name="Castelle C.J."/>
            <person name="Probst A.J."/>
            <person name="Thomas B.C."/>
            <person name="Singh A."/>
            <person name="Wilkins M.J."/>
            <person name="Karaoz U."/>
            <person name="Brodie E.L."/>
            <person name="Williams K.H."/>
            <person name="Hubbard S.S."/>
            <person name="Banfield J.F."/>
        </authorList>
    </citation>
    <scope>NUCLEOTIDE SEQUENCE [LARGE SCALE GENOMIC DNA]</scope>
</reference>
<evidence type="ECO:0000313" key="6">
    <source>
        <dbReference type="Proteomes" id="UP000178659"/>
    </source>
</evidence>
<evidence type="ECO:0000256" key="3">
    <source>
        <dbReference type="ARBA" id="ARBA00022679"/>
    </source>
</evidence>
<dbReference type="InterPro" id="IPR001173">
    <property type="entry name" value="Glyco_trans_2-like"/>
</dbReference>
<comment type="similarity">
    <text evidence="1">Belongs to the glycosyltransferase 2 family.</text>
</comment>
<dbReference type="EMBL" id="MHCC01000007">
    <property type="protein sequence ID" value="OGY13882.1"/>
    <property type="molecule type" value="Genomic_DNA"/>
</dbReference>
<dbReference type="InterPro" id="IPR029044">
    <property type="entry name" value="Nucleotide-diphossugar_trans"/>
</dbReference>
<dbReference type="FunFam" id="3.90.550.10:FF:000122">
    <property type="entry name" value="Dolichol-phosphate mannosyltransferase subunit 1"/>
    <property type="match status" value="1"/>
</dbReference>
<dbReference type="GO" id="GO:0009247">
    <property type="term" value="P:glycolipid biosynthetic process"/>
    <property type="evidence" value="ECO:0007669"/>
    <property type="project" value="TreeGrafter"/>
</dbReference>
<dbReference type="AlphaFoldDB" id="A0A1G1VF86"/>
<dbReference type="CDD" id="cd06442">
    <property type="entry name" value="DPM1_like"/>
    <property type="match status" value="1"/>
</dbReference>
<dbReference type="PANTHER" id="PTHR43398:SF1">
    <property type="entry name" value="DOLICHOL-PHOSPHATE MANNOSYLTRANSFERASE SUBUNIT 1"/>
    <property type="match status" value="1"/>
</dbReference>
<dbReference type="InterPro" id="IPR039528">
    <property type="entry name" value="DPM1-like"/>
</dbReference>
<keyword evidence="2" id="KW-0328">Glycosyltransferase</keyword>
<feature type="domain" description="Glycosyltransferase 2-like" evidence="4">
    <location>
        <begin position="5"/>
        <end position="168"/>
    </location>
</feature>
<gene>
    <name evidence="5" type="ORF">A3A77_01125</name>
</gene>
<comment type="caution">
    <text evidence="5">The sequence shown here is derived from an EMBL/GenBank/DDBJ whole genome shotgun (WGS) entry which is preliminary data.</text>
</comment>
<protein>
    <recommendedName>
        <fullName evidence="4">Glycosyltransferase 2-like domain-containing protein</fullName>
    </recommendedName>
</protein>